<sequence length="103" mass="12205">MPKLSKTLVELDEDHFQEILDSVPKKSKAYHILLNEFNEITKLQAILSRKEIETILEEIETILEEIENNEEIYPSSLFTEAVEILQNKSNELSSWKKMPFRRR</sequence>
<accession>A0A6H1ZXQ1</accession>
<dbReference type="AlphaFoldDB" id="A0A6H1ZXQ1"/>
<evidence type="ECO:0000313" key="1">
    <source>
        <dbReference type="EMBL" id="QJA52249.1"/>
    </source>
</evidence>
<protein>
    <submittedName>
        <fullName evidence="1">Uncharacterized protein</fullName>
    </submittedName>
</protein>
<dbReference type="EMBL" id="MT144325">
    <property type="protein sequence ID" value="QJA52249.1"/>
    <property type="molecule type" value="Genomic_DNA"/>
</dbReference>
<name>A0A6H1ZXQ1_9ZZZZ</name>
<organism evidence="1">
    <name type="scientific">viral metagenome</name>
    <dbReference type="NCBI Taxonomy" id="1070528"/>
    <lineage>
        <taxon>unclassified sequences</taxon>
        <taxon>metagenomes</taxon>
        <taxon>organismal metagenomes</taxon>
    </lineage>
</organism>
<reference evidence="1" key="1">
    <citation type="submission" date="2020-03" db="EMBL/GenBank/DDBJ databases">
        <title>The deep terrestrial virosphere.</title>
        <authorList>
            <person name="Holmfeldt K."/>
            <person name="Nilsson E."/>
            <person name="Simone D."/>
            <person name="Lopez-Fernandez M."/>
            <person name="Wu X."/>
            <person name="de Brujin I."/>
            <person name="Lundin D."/>
            <person name="Andersson A."/>
            <person name="Bertilsson S."/>
            <person name="Dopson M."/>
        </authorList>
    </citation>
    <scope>NUCLEOTIDE SEQUENCE</scope>
    <source>
        <strain evidence="1">TM448A02581</strain>
    </source>
</reference>
<gene>
    <name evidence="1" type="ORF">TM448A02581_0001</name>
</gene>
<proteinExistence type="predicted"/>